<reference evidence="3" key="2">
    <citation type="journal article" date="2020" name="Antonie Van Leeuwenhoek">
        <title>Labilibaculum antarcticum sp. nov., a novel facultative anaerobic, psychrotorelant bacterium isolated from marine sediment of Antarctica.</title>
        <authorList>
            <person name="Watanabe M."/>
            <person name="Kojima H."/>
            <person name="Fukui M."/>
        </authorList>
    </citation>
    <scope>NUCLEOTIDE SEQUENCE [LARGE SCALE GENOMIC DNA]</scope>
    <source>
        <strain evidence="3">SPP2</strain>
    </source>
</reference>
<reference evidence="2 3" key="1">
    <citation type="journal article" date="2018" name="Mar. Genomics">
        <title>Complete genome sequence of Marinifilaceae bacterium strain SPP2, isolated from the Antarctic marine sediment.</title>
        <authorList>
            <person name="Watanabe M."/>
            <person name="Kojima H."/>
            <person name="Fukui M."/>
        </authorList>
    </citation>
    <scope>NUCLEOTIDE SEQUENCE [LARGE SCALE GENOMIC DNA]</scope>
    <source>
        <strain evidence="2 3">SPP2</strain>
    </source>
</reference>
<gene>
    <name evidence="2" type="ORF">ALGA_2606</name>
</gene>
<dbReference type="AlphaFoldDB" id="A0A1Y1CKJ4"/>
<proteinExistence type="predicted"/>
<sequence>MNDKKKSNQIDIQLKEDVAQGTYSNLAVITHSSSEFVVDFVRIMPGIPKADVKSRIILTPEHAKRLMMALQDNIRKFESLHGPIKVEDNQGPQGTVMPMSFGPTGQA</sequence>
<feature type="region of interest" description="Disordered" evidence="1">
    <location>
        <begin position="84"/>
        <end position="107"/>
    </location>
</feature>
<keyword evidence="3" id="KW-1185">Reference proteome</keyword>
<protein>
    <recommendedName>
        <fullName evidence="4">Transcriptional accessory protein</fullName>
    </recommendedName>
</protein>
<evidence type="ECO:0008006" key="4">
    <source>
        <dbReference type="Google" id="ProtNLM"/>
    </source>
</evidence>
<evidence type="ECO:0000313" key="2">
    <source>
        <dbReference type="EMBL" id="BAX80919.1"/>
    </source>
</evidence>
<organism evidence="2 3">
    <name type="scientific">Labilibaculum antarcticum</name>
    <dbReference type="NCBI Taxonomy" id="1717717"/>
    <lineage>
        <taxon>Bacteria</taxon>
        <taxon>Pseudomonadati</taxon>
        <taxon>Bacteroidota</taxon>
        <taxon>Bacteroidia</taxon>
        <taxon>Marinilabiliales</taxon>
        <taxon>Marinifilaceae</taxon>
        <taxon>Labilibaculum</taxon>
    </lineage>
</organism>
<dbReference type="OrthoDB" id="9813817at2"/>
<evidence type="ECO:0000256" key="1">
    <source>
        <dbReference type="SAM" id="MobiDB-lite"/>
    </source>
</evidence>
<name>A0A1Y1CKJ4_9BACT</name>
<dbReference type="Proteomes" id="UP000218267">
    <property type="component" value="Chromosome"/>
</dbReference>
<accession>A0A1Y1CKJ4</accession>
<dbReference type="InterPro" id="IPR021857">
    <property type="entry name" value="DUF3467"/>
</dbReference>
<dbReference type="RefSeq" id="WP_096429764.1">
    <property type="nucleotide sequence ID" value="NZ_AP018042.1"/>
</dbReference>
<dbReference type="Pfam" id="PF11950">
    <property type="entry name" value="DUF3467"/>
    <property type="match status" value="1"/>
</dbReference>
<dbReference type="KEGG" id="mbas:ALGA_2606"/>
<dbReference type="EMBL" id="AP018042">
    <property type="protein sequence ID" value="BAX80919.1"/>
    <property type="molecule type" value="Genomic_DNA"/>
</dbReference>
<evidence type="ECO:0000313" key="3">
    <source>
        <dbReference type="Proteomes" id="UP000218267"/>
    </source>
</evidence>